<reference evidence="3" key="1">
    <citation type="submission" date="2025-08" db="UniProtKB">
        <authorList>
            <consortium name="RefSeq"/>
        </authorList>
    </citation>
    <scope>IDENTIFICATION</scope>
    <source>
        <strain evidence="3">15085-1641.00</strain>
        <tissue evidence="3">Whole body</tissue>
    </source>
</reference>
<dbReference type="AlphaFoldDB" id="A0A6J1L599"/>
<gene>
    <name evidence="3" type="primary">LOC111592762</name>
</gene>
<accession>A0A6J1L599</accession>
<organism evidence="2 3">
    <name type="scientific">Drosophila hydei</name>
    <name type="common">Fruit fly</name>
    <dbReference type="NCBI Taxonomy" id="7224"/>
    <lineage>
        <taxon>Eukaryota</taxon>
        <taxon>Metazoa</taxon>
        <taxon>Ecdysozoa</taxon>
        <taxon>Arthropoda</taxon>
        <taxon>Hexapoda</taxon>
        <taxon>Insecta</taxon>
        <taxon>Pterygota</taxon>
        <taxon>Neoptera</taxon>
        <taxon>Endopterygota</taxon>
        <taxon>Diptera</taxon>
        <taxon>Brachycera</taxon>
        <taxon>Muscomorpha</taxon>
        <taxon>Ephydroidea</taxon>
        <taxon>Drosophilidae</taxon>
        <taxon>Drosophila</taxon>
    </lineage>
</organism>
<dbReference type="GeneID" id="111592762"/>
<feature type="signal peptide" evidence="1">
    <location>
        <begin position="1"/>
        <end position="21"/>
    </location>
</feature>
<feature type="chain" id="PRO_5026816939" evidence="1">
    <location>
        <begin position="22"/>
        <end position="156"/>
    </location>
</feature>
<dbReference type="KEGG" id="dhe:111592762"/>
<keyword evidence="1" id="KW-0732">Signal</keyword>
<sequence length="156" mass="16773">MLQTNLILLVAFSCMLSAVSAATCGGCMQSNVTCVDETHYRVCINQSPIENGGILSCGKGKICTDLLDPCWEPFEGDGVEPVCNKKDVNCRDCDGSQLFVCTSRTTFQMCMGTELSPQINPCPEGTFCAIDSGEFCVKSCKLPDGKYECDKPAPQA</sequence>
<dbReference type="OMA" id="ETHYRFC"/>
<dbReference type="Proteomes" id="UP000504633">
    <property type="component" value="Unplaced"/>
</dbReference>
<protein>
    <submittedName>
        <fullName evidence="3">Uncharacterized protein LOC111592762</fullName>
    </submittedName>
</protein>
<keyword evidence="2" id="KW-1185">Reference proteome</keyword>
<dbReference type="RefSeq" id="XP_023160930.2">
    <property type="nucleotide sequence ID" value="XM_023305162.2"/>
</dbReference>
<proteinExistence type="predicted"/>
<evidence type="ECO:0000313" key="3">
    <source>
        <dbReference type="RefSeq" id="XP_023160930.2"/>
    </source>
</evidence>
<dbReference type="OrthoDB" id="7998970at2759"/>
<name>A0A6J1L599_DROHY</name>
<evidence type="ECO:0000313" key="2">
    <source>
        <dbReference type="Proteomes" id="UP000504633"/>
    </source>
</evidence>
<evidence type="ECO:0000256" key="1">
    <source>
        <dbReference type="SAM" id="SignalP"/>
    </source>
</evidence>